<dbReference type="Pfam" id="PF00528">
    <property type="entry name" value="BPD_transp_1"/>
    <property type="match status" value="1"/>
</dbReference>
<comment type="similarity">
    <text evidence="7">Belongs to the binding-protein-dependent transport system permease family.</text>
</comment>
<evidence type="ECO:0000256" key="6">
    <source>
        <dbReference type="ARBA" id="ARBA00023136"/>
    </source>
</evidence>
<protein>
    <submittedName>
        <fullName evidence="9">ABC transporter permease</fullName>
    </submittedName>
</protein>
<comment type="subcellular location">
    <subcellularLocation>
        <location evidence="1 7">Cell membrane</location>
        <topology evidence="1 7">Multi-pass membrane protein</topology>
    </subcellularLocation>
</comment>
<evidence type="ECO:0000256" key="3">
    <source>
        <dbReference type="ARBA" id="ARBA00022475"/>
    </source>
</evidence>
<feature type="transmembrane region" description="Helical" evidence="7">
    <location>
        <begin position="265"/>
        <end position="287"/>
    </location>
</feature>
<evidence type="ECO:0000256" key="5">
    <source>
        <dbReference type="ARBA" id="ARBA00022989"/>
    </source>
</evidence>
<evidence type="ECO:0000256" key="1">
    <source>
        <dbReference type="ARBA" id="ARBA00004651"/>
    </source>
</evidence>
<organism evidence="9 10">
    <name type="scientific">Kribbella deserti</name>
    <dbReference type="NCBI Taxonomy" id="1926257"/>
    <lineage>
        <taxon>Bacteria</taxon>
        <taxon>Bacillati</taxon>
        <taxon>Actinomycetota</taxon>
        <taxon>Actinomycetes</taxon>
        <taxon>Propionibacteriales</taxon>
        <taxon>Kribbellaceae</taxon>
        <taxon>Kribbella</taxon>
    </lineage>
</organism>
<dbReference type="PANTHER" id="PTHR30151:SF40">
    <property type="entry name" value="TRANSPORT SYSTEM INTEGRAL MEMBRANE PROTEIN"/>
    <property type="match status" value="1"/>
</dbReference>
<proteinExistence type="inferred from homology"/>
<evidence type="ECO:0000259" key="8">
    <source>
        <dbReference type="PROSITE" id="PS50928"/>
    </source>
</evidence>
<dbReference type="CDD" id="cd06261">
    <property type="entry name" value="TM_PBP2"/>
    <property type="match status" value="1"/>
</dbReference>
<keyword evidence="2 7" id="KW-0813">Transport</keyword>
<evidence type="ECO:0000313" key="9">
    <source>
        <dbReference type="EMBL" id="MFC0626080.1"/>
    </source>
</evidence>
<dbReference type="InterPro" id="IPR035906">
    <property type="entry name" value="MetI-like_sf"/>
</dbReference>
<keyword evidence="4 7" id="KW-0812">Transmembrane</keyword>
<dbReference type="SUPFAM" id="SSF161098">
    <property type="entry name" value="MetI-like"/>
    <property type="match status" value="1"/>
</dbReference>
<feature type="transmembrane region" description="Helical" evidence="7">
    <location>
        <begin position="208"/>
        <end position="225"/>
    </location>
</feature>
<dbReference type="PANTHER" id="PTHR30151">
    <property type="entry name" value="ALKANE SULFONATE ABC TRANSPORTER-RELATED, MEMBRANE SUBUNIT"/>
    <property type="match status" value="1"/>
</dbReference>
<keyword evidence="10" id="KW-1185">Reference proteome</keyword>
<name>A0ABV6QNH5_9ACTN</name>
<sequence length="305" mass="32253">MPRPDLTLDSAYSSAYSDSAAVEAGLDALDAPTGEQDQSARDRWVRIAGKVLPPVLVIVLLILVWQGLWAAAFWPEFKLPAPSAVGAEIWQLITSGEILGLFWVSVHRAVIGFAISLLIAIPLGLAIANIQLVRRGVGPLVSGLQSLPSVAWVPAAVLWFGLNDRAIYWVVLLGAVPSIANGLVSGLDQVPPILPRVGKVLGAGRISGIRHILLPAALPGFLGGLKQGWAFSWRSLMAAELIATSPELGEGLGQYLHNAMSLSDISLVFTGVLLIFIVGVGIELAIFRPLENSVLKSRGLTGSTT</sequence>
<feature type="transmembrane region" description="Helical" evidence="7">
    <location>
        <begin position="140"/>
        <end position="160"/>
    </location>
</feature>
<keyword evidence="6 7" id="KW-0472">Membrane</keyword>
<reference evidence="9 10" key="1">
    <citation type="submission" date="2024-09" db="EMBL/GenBank/DDBJ databases">
        <authorList>
            <person name="Sun Q."/>
            <person name="Mori K."/>
        </authorList>
    </citation>
    <scope>NUCLEOTIDE SEQUENCE [LARGE SCALE GENOMIC DNA]</scope>
    <source>
        <strain evidence="9 10">CGMCC 1.15906</strain>
    </source>
</reference>
<dbReference type="Gene3D" id="1.10.3720.10">
    <property type="entry name" value="MetI-like"/>
    <property type="match status" value="1"/>
</dbReference>
<dbReference type="EMBL" id="JBHLTC010000022">
    <property type="protein sequence ID" value="MFC0626080.1"/>
    <property type="molecule type" value="Genomic_DNA"/>
</dbReference>
<dbReference type="Proteomes" id="UP001589890">
    <property type="component" value="Unassembled WGS sequence"/>
</dbReference>
<comment type="caution">
    <text evidence="9">The sequence shown here is derived from an EMBL/GenBank/DDBJ whole genome shotgun (WGS) entry which is preliminary data.</text>
</comment>
<keyword evidence="3" id="KW-1003">Cell membrane</keyword>
<feature type="transmembrane region" description="Helical" evidence="7">
    <location>
        <begin position="51"/>
        <end position="74"/>
    </location>
</feature>
<evidence type="ECO:0000256" key="4">
    <source>
        <dbReference type="ARBA" id="ARBA00022692"/>
    </source>
</evidence>
<gene>
    <name evidence="9" type="ORF">ACFFGN_18520</name>
</gene>
<feature type="domain" description="ABC transmembrane type-1" evidence="8">
    <location>
        <begin position="102"/>
        <end position="286"/>
    </location>
</feature>
<dbReference type="PROSITE" id="PS50928">
    <property type="entry name" value="ABC_TM1"/>
    <property type="match status" value="1"/>
</dbReference>
<evidence type="ECO:0000256" key="7">
    <source>
        <dbReference type="RuleBase" id="RU363032"/>
    </source>
</evidence>
<keyword evidence="5 7" id="KW-1133">Transmembrane helix</keyword>
<accession>A0ABV6QNH5</accession>
<feature type="transmembrane region" description="Helical" evidence="7">
    <location>
        <begin position="109"/>
        <end position="128"/>
    </location>
</feature>
<dbReference type="InterPro" id="IPR000515">
    <property type="entry name" value="MetI-like"/>
</dbReference>
<dbReference type="RefSeq" id="WP_380049174.1">
    <property type="nucleotide sequence ID" value="NZ_JBHLTC010000022.1"/>
</dbReference>
<feature type="transmembrane region" description="Helical" evidence="7">
    <location>
        <begin position="166"/>
        <end position="187"/>
    </location>
</feature>
<evidence type="ECO:0000313" key="10">
    <source>
        <dbReference type="Proteomes" id="UP001589890"/>
    </source>
</evidence>
<evidence type="ECO:0000256" key="2">
    <source>
        <dbReference type="ARBA" id="ARBA00022448"/>
    </source>
</evidence>